<feature type="non-terminal residue" evidence="1">
    <location>
        <position position="114"/>
    </location>
</feature>
<reference evidence="1" key="1">
    <citation type="submission" date="2018-05" db="EMBL/GenBank/DDBJ databases">
        <authorList>
            <person name="Lanie J.A."/>
            <person name="Ng W.-L."/>
            <person name="Kazmierczak K.M."/>
            <person name="Andrzejewski T.M."/>
            <person name="Davidsen T.M."/>
            <person name="Wayne K.J."/>
            <person name="Tettelin H."/>
            <person name="Glass J.I."/>
            <person name="Rusch D."/>
            <person name="Podicherti R."/>
            <person name="Tsui H.-C.T."/>
            <person name="Winkler M.E."/>
        </authorList>
    </citation>
    <scope>NUCLEOTIDE SEQUENCE</scope>
</reference>
<dbReference type="SUPFAM" id="SSF56935">
    <property type="entry name" value="Porins"/>
    <property type="match status" value="1"/>
</dbReference>
<dbReference type="EMBL" id="UINC01000978">
    <property type="protein sequence ID" value="SUZ66185.1"/>
    <property type="molecule type" value="Genomic_DNA"/>
</dbReference>
<dbReference type="AlphaFoldDB" id="A0A381PGQ3"/>
<organism evidence="1">
    <name type="scientific">marine metagenome</name>
    <dbReference type="NCBI Taxonomy" id="408172"/>
    <lineage>
        <taxon>unclassified sequences</taxon>
        <taxon>metagenomes</taxon>
        <taxon>ecological metagenomes</taxon>
    </lineage>
</organism>
<gene>
    <name evidence="1" type="ORF">METZ01_LOCUS19039</name>
</gene>
<name>A0A381PGQ3_9ZZZZ</name>
<protein>
    <recommendedName>
        <fullName evidence="2">TonB-dependent receptor plug domain-containing protein</fullName>
    </recommendedName>
</protein>
<accession>A0A381PGQ3</accession>
<evidence type="ECO:0000313" key="1">
    <source>
        <dbReference type="EMBL" id="SUZ66185.1"/>
    </source>
</evidence>
<dbReference type="InterPro" id="IPR037066">
    <property type="entry name" value="Plug_dom_sf"/>
</dbReference>
<proteinExistence type="predicted"/>
<dbReference type="Gene3D" id="2.170.130.10">
    <property type="entry name" value="TonB-dependent receptor, plug domain"/>
    <property type="match status" value="1"/>
</dbReference>
<sequence length="114" mass="11886">MKQILRLGFLTSVLAISTADADELEEIIVRADASVVTSTKTAGSGSTVNADTLELVRANHVHEALVRIPGVWVSRGSGQEHLTAIRSGVLTGPGACGGFLFLEDGIPIRPAGFC</sequence>
<evidence type="ECO:0008006" key="2">
    <source>
        <dbReference type="Google" id="ProtNLM"/>
    </source>
</evidence>